<feature type="compositionally biased region" description="Low complexity" evidence="1">
    <location>
        <begin position="2290"/>
        <end position="2305"/>
    </location>
</feature>
<feature type="compositionally biased region" description="Low complexity" evidence="1">
    <location>
        <begin position="2034"/>
        <end position="2044"/>
    </location>
</feature>
<feature type="region of interest" description="Disordered" evidence="1">
    <location>
        <begin position="2526"/>
        <end position="2546"/>
    </location>
</feature>
<feature type="signal peptide" evidence="2">
    <location>
        <begin position="1"/>
        <end position="20"/>
    </location>
</feature>
<feature type="region of interest" description="Disordered" evidence="1">
    <location>
        <begin position="1190"/>
        <end position="1238"/>
    </location>
</feature>
<feature type="compositionally biased region" description="Basic residues" evidence="1">
    <location>
        <begin position="2643"/>
        <end position="2664"/>
    </location>
</feature>
<reference evidence="4 5" key="1">
    <citation type="journal article" date="2021" name="Sci. Rep.">
        <title>Genome sequencing of the multicellular alga Astrephomene provides insights into convergent evolution of germ-soma differentiation.</title>
        <authorList>
            <person name="Yamashita S."/>
            <person name="Yamamoto K."/>
            <person name="Matsuzaki R."/>
            <person name="Suzuki S."/>
            <person name="Yamaguchi H."/>
            <person name="Hirooka S."/>
            <person name="Minakuchi Y."/>
            <person name="Miyagishima S."/>
            <person name="Kawachi M."/>
            <person name="Toyoda A."/>
            <person name="Nozaki H."/>
        </authorList>
    </citation>
    <scope>NUCLEOTIDE SEQUENCE [LARGE SCALE GENOMIC DNA]</scope>
    <source>
        <strain evidence="4 5">NIES-4017</strain>
    </source>
</reference>
<feature type="region of interest" description="Disordered" evidence="1">
    <location>
        <begin position="1535"/>
        <end position="1580"/>
    </location>
</feature>
<feature type="compositionally biased region" description="Low complexity" evidence="1">
    <location>
        <begin position="2351"/>
        <end position="2367"/>
    </location>
</feature>
<evidence type="ECO:0000313" key="4">
    <source>
        <dbReference type="EMBL" id="GFR44062.1"/>
    </source>
</evidence>
<feature type="compositionally biased region" description="Gly residues" evidence="1">
    <location>
        <begin position="1901"/>
        <end position="1912"/>
    </location>
</feature>
<dbReference type="Proteomes" id="UP001054857">
    <property type="component" value="Unassembled WGS sequence"/>
</dbReference>
<dbReference type="GO" id="GO:0035556">
    <property type="term" value="P:intracellular signal transduction"/>
    <property type="evidence" value="ECO:0007669"/>
    <property type="project" value="InterPro"/>
</dbReference>
<feature type="region of interest" description="Disordered" evidence="1">
    <location>
        <begin position="2253"/>
        <end position="2404"/>
    </location>
</feature>
<dbReference type="SUPFAM" id="SSF53850">
    <property type="entry name" value="Periplasmic binding protein-like II"/>
    <property type="match status" value="1"/>
</dbReference>
<feature type="region of interest" description="Disordered" evidence="1">
    <location>
        <begin position="401"/>
        <end position="423"/>
    </location>
</feature>
<dbReference type="PANTHER" id="PTHR43081">
    <property type="entry name" value="ADENYLATE CYCLASE, TERMINAL-DIFFERENTIATION SPECIFIC-RELATED"/>
    <property type="match status" value="1"/>
</dbReference>
<feature type="compositionally biased region" description="Polar residues" evidence="1">
    <location>
        <begin position="1202"/>
        <end position="1218"/>
    </location>
</feature>
<feature type="compositionally biased region" description="Basic residues" evidence="1">
    <location>
        <begin position="2338"/>
        <end position="2350"/>
    </location>
</feature>
<organism evidence="4 5">
    <name type="scientific">Astrephomene gubernaculifera</name>
    <dbReference type="NCBI Taxonomy" id="47775"/>
    <lineage>
        <taxon>Eukaryota</taxon>
        <taxon>Viridiplantae</taxon>
        <taxon>Chlorophyta</taxon>
        <taxon>core chlorophytes</taxon>
        <taxon>Chlorophyceae</taxon>
        <taxon>CS clade</taxon>
        <taxon>Chlamydomonadales</taxon>
        <taxon>Astrephomenaceae</taxon>
        <taxon>Astrephomene</taxon>
    </lineage>
</organism>
<feature type="compositionally biased region" description="Polar residues" evidence="1">
    <location>
        <begin position="2206"/>
        <end position="2217"/>
    </location>
</feature>
<feature type="compositionally biased region" description="Pro residues" evidence="1">
    <location>
        <begin position="1948"/>
        <end position="1958"/>
    </location>
</feature>
<feature type="compositionally biased region" description="Low complexity" evidence="1">
    <location>
        <begin position="2451"/>
        <end position="2463"/>
    </location>
</feature>
<dbReference type="SUPFAM" id="SSF55073">
    <property type="entry name" value="Nucleotide cyclase"/>
    <property type="match status" value="2"/>
</dbReference>
<feature type="compositionally biased region" description="Gly residues" evidence="1">
    <location>
        <begin position="2467"/>
        <end position="2478"/>
    </location>
</feature>
<accession>A0AAD3HKE7</accession>
<dbReference type="EMBL" id="BMAR01000006">
    <property type="protein sequence ID" value="GFR44062.1"/>
    <property type="molecule type" value="Genomic_DNA"/>
</dbReference>
<evidence type="ECO:0000256" key="2">
    <source>
        <dbReference type="SAM" id="SignalP"/>
    </source>
</evidence>
<sequence>MSKLLLVFGLLLALALSALANPTDVCIRAVFPRLITECELLPKNSLHTGSNSSGINLRNAVQDIVACFSDLNQSLSILAPNVSSTSFARAQIGYLQQQRQQATNATPAHVDFTLTGMATWGRTLAQIGGVAPGFVGLAANATVDETYDAWLVDPIALADLYDSGLTLDLSHLVLDDSYREQIQWVGIHQLLRASVVVAEGSVAALPFGGLVYQMYYRRDVLAAHGLDPPATWDEFLAAAQRVNGTDMNEDGQPDYGVCLQRARYCWNSFSLVSIWSSFIQSEGTQQGAFFDPATMQPLVNNSAMREALRIYRALQDYGPPDEVSAPCQVFNEHFVRGRCALTLSWGYQFKANTFLPYSYVRDRASVALLPGSTRVLNRTSGQLQPCSSTLVCPYAQETPAAGSTSSSSSSNGSSSSSSTPAATTTTRLVNRAPYLALASVSVAVSTRSSAQQQTHLLDMFAYLSSRNVSWDLVTSSTTELGPYRYEHFDTANLDQWVRRGYPGAAVREFLSVMKAQLDSPNVLLEVRTLDAYAYRHLLDTFATQLSEAASGASGGSSSGTGDPSAAVDRQVQAALQGLAEALNEVYVGGGGGSINATRAAARRRYYLYSIGLTSESDWMPPQLDDGSSTASSSSSSRLRTVVPLAVVVPVLVVLFVTAGAAAVWFNAVREKRREEAQAPKGPPGLGEDTTLMVSDVEGSTALWEVIKPEVMDVVFNLHHDCMRRTAVRFGGYESQTEGDSFIIAFHCADSAVQFALAVQQALLDEPWPRELLAHEKCRPVWLVRTGAEVPLDVPLEPTAVAPPPPPPLPVQRANGNGFEHSGGRLAVPHGTVSCDGSPGAATPSGSRLDLRRLVAWRGNSRWRVNSVADSLGDGGQTRRQSGAGDLGPAAGGQDVSVSGGVAAFADDRSAHGSVHEEVIAPVFSTTGMTIGALPVRYSSVADALRAMWREVNVSAPDPWAHNGGGMGLGRWQNVKTALRTSMSSRISVATAAAALASAMPAAAADAPPSFVRSRSLPARTQDARGRLGTTSPRLTSVGHGLLGGDGAAAAAAVSDVEDDAAQRCFSDNGHGHAVEEEAPPQLPLPGASRFCSTSSTAAAAMQTQITQERGSGGSLAASNAAAAFASAHPRSLGRRLAATVTGLGMARSASGRTDPSGFAMSQTATTLQTSRFTPSTPPLRASLKHLLLRSTQQQSHHPRPMSQPQPHVAPQSQTTTPHQGPPQYHLRHTSGGHLAPPFGLEHAEERAAAPPEQCTLVRRGLMVRIGLHSGVRHMTDLQYSEVAARWKYSGEILAAAKAVSDAANGGDVFISAACLSRLGHDFLSKRCRLLYLGRHVLRGGDPAAAAAAAAASHDPPQPAPGAVAELYAVYSPKLLPRLGLYRPPRTAQSLGMSALEAPLGRVAYGVVMCHNLAEMALHHESIPASVVSEAKTALGSITADQLLACHGVMAAPSPHCGVGAVAGAFRNPYHAVLWALQSQEDLLRHPWSQEMLSQEQFEAIVVPEAAADALVSPNTAPTLRRGGPWGQELAEEQLRGAPGVPPPPYSGGGAGGGGSRGTGDGDANSTATDPGGASAVPPPLPAWAAVTQAQTRSERSLLSCEDGVTGAAGAGATAAPTQAAGLMVSDPSSICGSNSVRGLSSLPSWTRSSAPGGAATVAAARLGPPRSATTTAVVACSASIASQTGAAGLAAAAAPSTGSSYNPVAATMPRCESTIEICTTDGERESIPARPTPSGLSGWSSSVMAAAGTSIYGPNPSPTSPPQPSHPPPPPPPQLQAHASCGAVAQQQWPVSDDSNPKCPPALPPAQAAQGSVTVTGMGPASAAVPVTGEVVLFRGPRIKGVITFGALKASLDPLTGRVRYEGKAVSQAVKMMSYAAIGMVVASVEAVEAGHVEDSEAEGTPGGGGGGGGRAAGTVPSGCTPRQVSTATEPPDDKQRQCSMTLRLPAPVRPASPPLPPQLTISRTDSFLNDPEGPSAAMAAAAKAAAAALLNLAPSGGSFVQGGSASSSRRSIPLDSLSRRDSLAQLAAALGAPNGAGLANSGPLSRRRSPARAHRKKRTSDATDAADAPSGPLIMAADGAGGSRFPSGYSTPASGPSYSYTHNPLYGTGAGSGAASPLRPDSRAHSRTAVRALSNLNPDSRQGSRTMMHRTSGLSVPAGPAQYQPPLPPAQLQQLLRPLAAARRRRASKVTRGPSAHAHMERDASGTNGVCSTPTSPVAAAAAPGEHHARAAGALPEGSPLWVGSPPSGAVDAFLRTSHGPPLATSRRSRRSHGSDASSISDAPRDPSTRALRSAAAATAVATADPAKEGSIGSSGDCGSPPLTPRRLPVGLEVAPLRRRRRASRRLHAHPAAAAAPLPLASSPRSQGLRLGPEPQPPSDSLTGSGAETGHERHVRPPVPRPSGQVVAATLEETVTAAQPAAEAESAAIDACDCSFPTSLPMPPAPAIPPQQQQQLRSEAAARVSGSGGGCDSGGSLGRANGEEPAPEPRGRRSQDLPQGALLPTVGEDCSLNHTLGAIARGRTSSLRRSSALGSAGKRCSSLRRGDAPTGVPLLIAVGRSSSLRVSDSSSPFPLVSSAPLDALRQQQQQQLPSPILMLQQRDSGRVFPCTGHTTTSGLRSAAVLPSVQVLSLEHGSGPHIHSAHHHQQHPLHHHHHLLHHLHYNGSNTHSAGGDAGQGSSLGGTTGGGASGVCSSSAVVLRCASIEPEHHYSSSGLPAAAAAGPAPQTPTHGSAPQVPWPGSSSSRSPMAPPQQRSEFAAAAALASPSCQRPSPGHWAQWPAATTSASFLNAGARIGSGCGMNGAALTTAPAAINIANASSAFGSNGGAGGGVGAAVCLEAGAPPTVALRKTLDVGLDQVVMLPVALKKRGSSQPLVVYLCRFASSARMCEMQQRLVTMGHGDTTAAAAAAVTAAAAAAATIASGNASLTTAAATEASFAAVASSMTMEATPAGIVSPLPYNKLSDGPGTSGLAPAPAVAAAAGTSGGAAAGSHMLEKLDWKHVAGLFSGTVRHASHDSAAAAAAGSHPQPPGAAAHLLPLHVPGQAVRRASLTGFIGGRGAHDMLSRRSMNLTSRAGCCDNNMTHAQLASPSVIPHLGPLPPLGGNVVSGGSVAISARSASRGAGLTGGGGGGGSFMRRLRRASVDITSPKRRQGLVVSALGHALYGGVALPQGEVRTMNVKRVQRATCVSGPAQHLLAALPPPQQAAAAAAAAAAANASTAGSTAGSTATHAAAASATLPYINSLYSTGHHTTYGVGTHGPTPSMPLPRQPLPSAPPTHGYAATTGSAGFARPSTAGASLLQSVMRHLGPHPVMVSNPLADRSAVSCEDGDGCGTNGITLTQRAVSASQAEAAVVAAVVAAAGGSNGSYEESTGAAAAAAAAAAAPTSYENPSATPSITLSVIAGGGGGGGGGGNTAAAAPAFGPGVFLHSTSTSSQQLIIVGAANNSNGGQEGAAGGGSGSIGSLWEFSGLQAAFRATGGGRTTPQRSRLMTPTEEGHETDGEGGCE</sequence>
<feature type="region of interest" description="Disordered" evidence="1">
    <location>
        <begin position="1893"/>
        <end position="1975"/>
    </location>
</feature>
<feature type="compositionally biased region" description="Low complexity" evidence="1">
    <location>
        <begin position="2526"/>
        <end position="2538"/>
    </location>
</feature>
<feature type="region of interest" description="Disordered" evidence="1">
    <location>
        <begin position="3482"/>
        <end position="3512"/>
    </location>
</feature>
<feature type="region of interest" description="Disordered" evidence="1">
    <location>
        <begin position="2441"/>
        <end position="2509"/>
    </location>
</feature>
<keyword evidence="2" id="KW-0732">Signal</keyword>
<dbReference type="PROSITE" id="PS50125">
    <property type="entry name" value="GUANYLATE_CYCLASE_2"/>
    <property type="match status" value="1"/>
</dbReference>
<feature type="compositionally biased region" description="Polar residues" evidence="1">
    <location>
        <begin position="1785"/>
        <end position="1794"/>
    </location>
</feature>
<feature type="compositionally biased region" description="Gly residues" evidence="1">
    <location>
        <begin position="2675"/>
        <end position="2690"/>
    </location>
</feature>
<feature type="compositionally biased region" description="Pro residues" evidence="1">
    <location>
        <begin position="2441"/>
        <end position="2450"/>
    </location>
</feature>
<feature type="chain" id="PRO_5042158056" description="Guanylate cyclase domain-containing protein" evidence="2">
    <location>
        <begin position="21"/>
        <end position="3512"/>
    </location>
</feature>
<feature type="region of interest" description="Disordered" evidence="1">
    <location>
        <begin position="1720"/>
        <end position="1811"/>
    </location>
</feature>
<evidence type="ECO:0000259" key="3">
    <source>
        <dbReference type="PROSITE" id="PS50125"/>
    </source>
</evidence>
<feature type="region of interest" description="Disordered" evidence="1">
    <location>
        <begin position="2182"/>
        <end position="2233"/>
    </location>
</feature>
<dbReference type="InterPro" id="IPR050697">
    <property type="entry name" value="Adenylyl/Guanylyl_Cyclase_3/4"/>
</dbReference>
<feature type="compositionally biased region" description="Basic residues" evidence="1">
    <location>
        <begin position="2046"/>
        <end position="2059"/>
    </location>
</feature>
<feature type="compositionally biased region" description="Polar residues" evidence="1">
    <location>
        <begin position="2135"/>
        <end position="2146"/>
    </location>
</feature>
<feature type="region of interest" description="Disordered" evidence="1">
    <location>
        <begin position="2713"/>
        <end position="2779"/>
    </location>
</feature>
<dbReference type="InterPro" id="IPR029787">
    <property type="entry name" value="Nucleotide_cyclase"/>
</dbReference>
<protein>
    <recommendedName>
        <fullName evidence="3">Guanylate cyclase domain-containing protein</fullName>
    </recommendedName>
</protein>
<dbReference type="Gene3D" id="3.30.70.1230">
    <property type="entry name" value="Nucleotide cyclase"/>
    <property type="match status" value="2"/>
</dbReference>
<gene>
    <name evidence="4" type="ORF">Agub_g5222</name>
</gene>
<evidence type="ECO:0000313" key="5">
    <source>
        <dbReference type="Proteomes" id="UP001054857"/>
    </source>
</evidence>
<evidence type="ECO:0000256" key="1">
    <source>
        <dbReference type="SAM" id="MobiDB-lite"/>
    </source>
</evidence>
<feature type="region of interest" description="Disordered" evidence="1">
    <location>
        <begin position="2034"/>
        <end position="2074"/>
    </location>
</feature>
<feature type="region of interest" description="Disordered" evidence="1">
    <location>
        <begin position="2133"/>
        <end position="2169"/>
    </location>
</feature>
<feature type="domain" description="Guanylate cyclase" evidence="3">
    <location>
        <begin position="690"/>
        <end position="744"/>
    </location>
</feature>
<feature type="compositionally biased region" description="Pro residues" evidence="1">
    <location>
        <begin position="1755"/>
        <end position="1774"/>
    </location>
</feature>
<proteinExistence type="predicted"/>
<feature type="compositionally biased region" description="Polar residues" evidence="1">
    <location>
        <begin position="1734"/>
        <end position="1743"/>
    </location>
</feature>
<feature type="region of interest" description="Disordered" evidence="1">
    <location>
        <begin position="2637"/>
        <end position="2690"/>
    </location>
</feature>
<comment type="caution">
    <text evidence="4">The sequence shown here is derived from an EMBL/GenBank/DDBJ whole genome shotgun (WGS) entry which is preliminary data.</text>
</comment>
<dbReference type="GO" id="GO:0009190">
    <property type="term" value="P:cyclic nucleotide biosynthetic process"/>
    <property type="evidence" value="ECO:0007669"/>
    <property type="project" value="InterPro"/>
</dbReference>
<keyword evidence="5" id="KW-1185">Reference proteome</keyword>
<dbReference type="PANTHER" id="PTHR43081:SF1">
    <property type="entry name" value="ADENYLATE CYCLASE, TERMINAL-DIFFERENTIATION SPECIFIC"/>
    <property type="match status" value="1"/>
</dbReference>
<feature type="region of interest" description="Disordered" evidence="1">
    <location>
        <begin position="866"/>
        <end position="892"/>
    </location>
</feature>
<name>A0AAD3HKE7_9CHLO</name>
<dbReference type="Gene3D" id="3.40.190.10">
    <property type="entry name" value="Periplasmic binding protein-like II"/>
    <property type="match status" value="2"/>
</dbReference>
<dbReference type="InterPro" id="IPR001054">
    <property type="entry name" value="A/G_cyclase"/>
</dbReference>
<feature type="compositionally biased region" description="Gly residues" evidence="1">
    <location>
        <begin position="1546"/>
        <end position="1560"/>
    </location>
</feature>